<dbReference type="Pfam" id="PF01965">
    <property type="entry name" value="DJ-1_PfpI"/>
    <property type="match status" value="1"/>
</dbReference>
<accession>A0AAW5EBP8</accession>
<sequence>MKKVLLVLYNSFSEFEITVATAMLKGTHQVVTAAGSNEMITGESGLQFLPHLTFQDVNYQDYEALIIPGGDLYHIKDSLELFELTRAFHDNGKLVASICSGAFVLAKAGILLNTHYTVTLNHEQRTFLGCFDESNFKYESIVKMDNIITAQGHAYVDFALEIAEHLDALENREYAKDFYKGNRNYLMEREVIANE</sequence>
<dbReference type="Gene3D" id="3.40.50.880">
    <property type="match status" value="1"/>
</dbReference>
<organism evidence="2 3">
    <name type="scientific">Fredinandcohnia quinoae</name>
    <dbReference type="NCBI Taxonomy" id="2918902"/>
    <lineage>
        <taxon>Bacteria</taxon>
        <taxon>Bacillati</taxon>
        <taxon>Bacillota</taxon>
        <taxon>Bacilli</taxon>
        <taxon>Bacillales</taxon>
        <taxon>Bacillaceae</taxon>
        <taxon>Fredinandcohnia</taxon>
    </lineage>
</organism>
<protein>
    <submittedName>
        <fullName evidence="2">DJ-1/PfpI family protein</fullName>
    </submittedName>
</protein>
<evidence type="ECO:0000259" key="1">
    <source>
        <dbReference type="Pfam" id="PF01965"/>
    </source>
</evidence>
<dbReference type="SUPFAM" id="SSF52317">
    <property type="entry name" value="Class I glutamine amidotransferase-like"/>
    <property type="match status" value="1"/>
</dbReference>
<dbReference type="InterPro" id="IPR029062">
    <property type="entry name" value="Class_I_gatase-like"/>
</dbReference>
<evidence type="ECO:0000313" key="3">
    <source>
        <dbReference type="Proteomes" id="UP001431131"/>
    </source>
</evidence>
<dbReference type="EMBL" id="JAKTTI010000029">
    <property type="protein sequence ID" value="MCH1626876.1"/>
    <property type="molecule type" value="Genomic_DNA"/>
</dbReference>
<dbReference type="RefSeq" id="WP_240256794.1">
    <property type="nucleotide sequence ID" value="NZ_JAKTTI010000029.1"/>
</dbReference>
<reference evidence="2" key="1">
    <citation type="submission" date="2022-02" db="EMBL/GenBank/DDBJ databases">
        <title>Fredinandcohnia quinoae sp. nov. isolated from Chenopodium quinoa seeds.</title>
        <authorList>
            <person name="Saati-Santamaria Z."/>
            <person name="Flores-Felix J.D."/>
            <person name="Igual J.M."/>
            <person name="Velazquez E."/>
            <person name="Garcia-Fraile P."/>
            <person name="Martinez-Molina E."/>
        </authorList>
    </citation>
    <scope>NUCLEOTIDE SEQUENCE</scope>
    <source>
        <strain evidence="2">SECRCQ15</strain>
    </source>
</reference>
<name>A0AAW5EBP8_9BACI</name>
<keyword evidence="3" id="KW-1185">Reference proteome</keyword>
<dbReference type="InterPro" id="IPR002818">
    <property type="entry name" value="DJ-1/PfpI"/>
</dbReference>
<dbReference type="AlphaFoldDB" id="A0AAW5EBP8"/>
<proteinExistence type="predicted"/>
<dbReference type="PANTHER" id="PTHR48094:SF12">
    <property type="entry name" value="PARKINSON DISEASE PROTEIN 7 HOMOLOG"/>
    <property type="match status" value="1"/>
</dbReference>
<gene>
    <name evidence="2" type="ORF">MJG50_16190</name>
</gene>
<dbReference type="GO" id="GO:0005737">
    <property type="term" value="C:cytoplasm"/>
    <property type="evidence" value="ECO:0007669"/>
    <property type="project" value="TreeGrafter"/>
</dbReference>
<feature type="domain" description="DJ-1/PfpI" evidence="1">
    <location>
        <begin position="2"/>
        <end position="164"/>
    </location>
</feature>
<comment type="caution">
    <text evidence="2">The sequence shown here is derived from an EMBL/GenBank/DDBJ whole genome shotgun (WGS) entry which is preliminary data.</text>
</comment>
<evidence type="ECO:0000313" key="2">
    <source>
        <dbReference type="EMBL" id="MCH1626876.1"/>
    </source>
</evidence>
<dbReference type="InterPro" id="IPR050325">
    <property type="entry name" value="Prot/Nucl_acid_deglycase"/>
</dbReference>
<dbReference type="PANTHER" id="PTHR48094">
    <property type="entry name" value="PROTEIN/NUCLEIC ACID DEGLYCASE DJ-1-RELATED"/>
    <property type="match status" value="1"/>
</dbReference>
<dbReference type="Proteomes" id="UP001431131">
    <property type="component" value="Unassembled WGS sequence"/>
</dbReference>